<comment type="caution">
    <text evidence="3">The sequence shown here is derived from an EMBL/GenBank/DDBJ whole genome shotgun (WGS) entry which is preliminary data.</text>
</comment>
<dbReference type="InterPro" id="IPR027417">
    <property type="entry name" value="P-loop_NTPase"/>
</dbReference>
<name>A0A8B6CGG2_MYTGA</name>
<dbReference type="InterPro" id="IPR038461">
    <property type="entry name" value="Schlafen_AlbA_2_dom_sf"/>
</dbReference>
<dbReference type="Proteomes" id="UP000596742">
    <property type="component" value="Unassembled WGS sequence"/>
</dbReference>
<dbReference type="InterPro" id="IPR007421">
    <property type="entry name" value="Schlafen_AlbA_2_dom"/>
</dbReference>
<gene>
    <name evidence="3" type="ORF">MGAL_10B055609</name>
</gene>
<proteinExistence type="predicted"/>
<dbReference type="PANTHER" id="PTHR12155">
    <property type="entry name" value="SCHLAFEN"/>
    <property type="match status" value="1"/>
</dbReference>
<accession>A0A8B6CGG2</accession>
<dbReference type="InterPro" id="IPR029684">
    <property type="entry name" value="Schlafen"/>
</dbReference>
<keyword evidence="4" id="KW-1185">Reference proteome</keyword>
<evidence type="ECO:0000313" key="3">
    <source>
        <dbReference type="EMBL" id="VDI04320.1"/>
    </source>
</evidence>
<feature type="domain" description="Schlafen AlbA-2" evidence="2">
    <location>
        <begin position="221"/>
        <end position="362"/>
    </location>
</feature>
<sequence>MEKSTPENNREQTEKNEIILPQIAITESNISSTVAVLDKVDTDQKEQDIQSDLNNSASPYPDNGNEKEDKIDEEIDIYIQNRKKEEKNIIIKVVMKYICACLNSDGGIVKLKNQHWNKAIGKDLDDWYNDLEKQLFDDSSKFIQLEGKYNDEILFLRISPLNYVFSVDMYLYFPRNTDIVSVRYNQAIDILRTHDKSGSLTELPAVGGDFEYQKKLSTLSESDRIQFKEIKSSKVPSKFSSMINKYISAFCNHKGGRILFGIEDKEFKVVGVQLTELDKESITRIMYAKMDKTMKWGCDSKSYVYGIHWSIDFRPVKIPDDIKLNIPEGASLEVIIVSVCRYPGGVFTDTPNAYYIREEDRTIQQFTFQDWKTKMISSHKGIPFTQGCGEILQTSVDNTNKTVHQTKRGVLNMTEILSDTASNVSVLKDLIESGSLSSDKQKRSRGTEVLQEENCEIFQVPSNLFEHHVTHNYKRTRNDTILQNMLENHNCVTVKGYIGTGKSQLALNYGLSMKKDNNLVWKFDCSNIRELWRSTAYLLKELQYKIKDTGNKKDDILSMAKTINECIEKNHRRLHIFIFEDVVGDSRNTIETFINVYLAKRGNMKVIATSSLSVTEIELEIVGFSEEEAIEFIGAIKASDAEREELVKTFSCNPLGLKIALRYIKHCQISVGAFLGKLSLPKGALEIENSQAISQRCELKPLFQSLHLILSDIHKTNPSILQRILLMQFLGSDNIPVIMLENVHLNFGSSILKEGGICNSSSDTIDDVISTLKQYSFARVSGIDDTRILHTHSAILLAIKNYTYETVESNYTNVADILKALLWTVVCLMHKDNRMKEDLARHTDLLPYAESILNHTHTLLGNTEVAKTKLFMDISFSVPLLYVSDIVGYTYDSNEMFHFGEAYFKIAESYFMKMMELSIPLTCPAAEDIQIKAKKTAPQLYRKMINIYKQNKNMLNTVGQWYILKRCRPEEELKMIKNRLQRAGTSFIGKLRNEQDLNLLQENELAVPKEKIGLFFFFEVAISFLYSYGRRVFYTMPLDSRHNSYILHISDHLSNIVHEIYPKWKMVHHLLTKRSGTIQLALLEKSHMPQIDLENLQLIANKCLLALEEKNTYFLFGIVFLETEHDKFNKVTWLKQLIRCYKIMLRKAKDETKRKEITHQGQEYVNHLETLIKAFEHTSAFPSLLLCIGEFYQCIRDFQSAKTTFKKLFPQLTQAEQKVKTRKHDRKSYIYYLQCLLSEPKDTTSEQIESEACKEIEMLVPVCYKYLINHKELDELEELLFMSEQDSLMKHEQRACFVYLKSRLSHLQNGGLDEDVYTRHVMEITELLDKYSKMPLNHKESGLGDMEIKLSDLRKKHNS</sequence>
<dbReference type="PANTHER" id="PTHR12155:SF30">
    <property type="entry name" value="PROTEIN SLFN14"/>
    <property type="match status" value="1"/>
</dbReference>
<dbReference type="EMBL" id="UYJE01001692">
    <property type="protein sequence ID" value="VDI04320.1"/>
    <property type="molecule type" value="Genomic_DNA"/>
</dbReference>
<dbReference type="OrthoDB" id="6098247at2759"/>
<organism evidence="3 4">
    <name type="scientific">Mytilus galloprovincialis</name>
    <name type="common">Mediterranean mussel</name>
    <dbReference type="NCBI Taxonomy" id="29158"/>
    <lineage>
        <taxon>Eukaryota</taxon>
        <taxon>Metazoa</taxon>
        <taxon>Spiralia</taxon>
        <taxon>Lophotrochozoa</taxon>
        <taxon>Mollusca</taxon>
        <taxon>Bivalvia</taxon>
        <taxon>Autobranchia</taxon>
        <taxon>Pteriomorphia</taxon>
        <taxon>Mytilida</taxon>
        <taxon>Mytiloidea</taxon>
        <taxon>Mytilidae</taxon>
        <taxon>Mytilinae</taxon>
        <taxon>Mytilus</taxon>
    </lineage>
</organism>
<feature type="region of interest" description="Disordered" evidence="1">
    <location>
        <begin position="41"/>
        <end position="69"/>
    </location>
</feature>
<evidence type="ECO:0000256" key="1">
    <source>
        <dbReference type="SAM" id="MobiDB-lite"/>
    </source>
</evidence>
<reference evidence="3" key="1">
    <citation type="submission" date="2018-11" db="EMBL/GenBank/DDBJ databases">
        <authorList>
            <person name="Alioto T."/>
            <person name="Alioto T."/>
        </authorList>
    </citation>
    <scope>NUCLEOTIDE SEQUENCE</scope>
</reference>
<evidence type="ECO:0000259" key="2">
    <source>
        <dbReference type="Pfam" id="PF04326"/>
    </source>
</evidence>
<evidence type="ECO:0000313" key="4">
    <source>
        <dbReference type="Proteomes" id="UP000596742"/>
    </source>
</evidence>
<dbReference type="SUPFAM" id="SSF52540">
    <property type="entry name" value="P-loop containing nucleoside triphosphate hydrolases"/>
    <property type="match status" value="1"/>
</dbReference>
<dbReference type="Gene3D" id="3.40.50.300">
    <property type="entry name" value="P-loop containing nucleotide triphosphate hydrolases"/>
    <property type="match status" value="1"/>
</dbReference>
<protein>
    <recommendedName>
        <fullName evidence="2">Schlafen AlbA-2 domain-containing protein</fullName>
    </recommendedName>
</protein>
<dbReference type="Pfam" id="PF04326">
    <property type="entry name" value="SLFN_AlbA_2"/>
    <property type="match status" value="1"/>
</dbReference>
<dbReference type="Gene3D" id="3.30.950.30">
    <property type="entry name" value="Schlafen, AAA domain"/>
    <property type="match status" value="1"/>
</dbReference>